<proteinExistence type="predicted"/>
<feature type="domain" description="Helix-turn-helix conjugative transposon-like" evidence="1">
    <location>
        <begin position="22"/>
        <end position="76"/>
    </location>
</feature>
<dbReference type="EMBL" id="FQZB01000014">
    <property type="protein sequence ID" value="SHK17787.1"/>
    <property type="molecule type" value="Genomic_DNA"/>
</dbReference>
<organism evidence="2 3">
    <name type="scientific">Clostridium cavendishii DSM 21758</name>
    <dbReference type="NCBI Taxonomy" id="1121302"/>
    <lineage>
        <taxon>Bacteria</taxon>
        <taxon>Bacillati</taxon>
        <taxon>Bacillota</taxon>
        <taxon>Clostridia</taxon>
        <taxon>Eubacteriales</taxon>
        <taxon>Clostridiaceae</taxon>
        <taxon>Clostridium</taxon>
    </lineage>
</organism>
<evidence type="ECO:0000313" key="2">
    <source>
        <dbReference type="EMBL" id="SHK17787.1"/>
    </source>
</evidence>
<gene>
    <name evidence="2" type="ORF">SAMN02745163_03357</name>
</gene>
<dbReference type="OrthoDB" id="1954605at2"/>
<dbReference type="InterPro" id="IPR024760">
    <property type="entry name" value="HTH_dom_conjug_TS-like"/>
</dbReference>
<protein>
    <submittedName>
        <fullName evidence="2">RNA polymerase sigma factor, sigma-70 family</fullName>
    </submittedName>
</protein>
<dbReference type="AlphaFoldDB" id="A0A1M6QCH5"/>
<evidence type="ECO:0000313" key="3">
    <source>
        <dbReference type="Proteomes" id="UP000184310"/>
    </source>
</evidence>
<sequence>MVLNKGVNKVKSNEEILKNRLIEAKDGDKKAILEIIEMYKPLVYKFSLHYFIVGYTDEDLRQISYQAILKSIKMYEVGKVGNFTMYVKASILNNLNVLVRNTMKLKGVTSLNVTNDEGFELMDNLEADTNIEEEYVYKEKIENLRKALSNFTEEEKEFILFIYSKNSGAIAEYSRIKDVDYRKCIKMRDDILKRLRNIF</sequence>
<dbReference type="Proteomes" id="UP000184310">
    <property type="component" value="Unassembled WGS sequence"/>
</dbReference>
<dbReference type="STRING" id="1121302.SAMN02745163_03357"/>
<accession>A0A1M6QCH5</accession>
<dbReference type="GO" id="GO:0003700">
    <property type="term" value="F:DNA-binding transcription factor activity"/>
    <property type="evidence" value="ECO:0007669"/>
    <property type="project" value="InterPro"/>
</dbReference>
<dbReference type="Pfam" id="PF12645">
    <property type="entry name" value="HTH_16"/>
    <property type="match status" value="1"/>
</dbReference>
<dbReference type="RefSeq" id="WP_072990497.1">
    <property type="nucleotide sequence ID" value="NZ_FQZB01000014.1"/>
</dbReference>
<keyword evidence="3" id="KW-1185">Reference proteome</keyword>
<reference evidence="2 3" key="1">
    <citation type="submission" date="2016-11" db="EMBL/GenBank/DDBJ databases">
        <authorList>
            <person name="Jaros S."/>
            <person name="Januszkiewicz K."/>
            <person name="Wedrychowicz H."/>
        </authorList>
    </citation>
    <scope>NUCLEOTIDE SEQUENCE [LARGE SCALE GENOMIC DNA]</scope>
    <source>
        <strain evidence="2 3">DSM 21758</strain>
    </source>
</reference>
<dbReference type="SUPFAM" id="SSF88946">
    <property type="entry name" value="Sigma2 domain of RNA polymerase sigma factors"/>
    <property type="match status" value="1"/>
</dbReference>
<evidence type="ECO:0000259" key="1">
    <source>
        <dbReference type="Pfam" id="PF12645"/>
    </source>
</evidence>
<name>A0A1M6QCH5_9CLOT</name>
<dbReference type="InterPro" id="IPR013325">
    <property type="entry name" value="RNA_pol_sigma_r2"/>
</dbReference>
<dbReference type="GO" id="GO:0006352">
    <property type="term" value="P:DNA-templated transcription initiation"/>
    <property type="evidence" value="ECO:0007669"/>
    <property type="project" value="InterPro"/>
</dbReference>